<feature type="region of interest" description="Disordered" evidence="17">
    <location>
        <begin position="1"/>
        <end position="37"/>
    </location>
</feature>
<keyword evidence="10" id="KW-0010">Activator</keyword>
<gene>
    <name evidence="19" type="ORF">PNOK_0327000</name>
</gene>
<dbReference type="FunCoup" id="A0A286UM22">
    <property type="interactions" value="672"/>
</dbReference>
<evidence type="ECO:0000256" key="11">
    <source>
        <dbReference type="ARBA" id="ARBA00023163"/>
    </source>
</evidence>
<evidence type="ECO:0000313" key="20">
    <source>
        <dbReference type="Proteomes" id="UP000217199"/>
    </source>
</evidence>
<feature type="compositionally biased region" description="Low complexity" evidence="17">
    <location>
        <begin position="1"/>
        <end position="15"/>
    </location>
</feature>
<protein>
    <recommendedName>
        <fullName evidence="16">RuvB-like helicase</fullName>
        <ecNumber evidence="16">3.6.4.12</ecNumber>
    </recommendedName>
</protein>
<evidence type="ECO:0000256" key="2">
    <source>
        <dbReference type="ARBA" id="ARBA00007519"/>
    </source>
</evidence>
<dbReference type="GO" id="GO:0005524">
    <property type="term" value="F:ATP binding"/>
    <property type="evidence" value="ECO:0007669"/>
    <property type="project" value="UniProtKB-KW"/>
</dbReference>
<keyword evidence="5 16" id="KW-0378">Hydrolase</keyword>
<evidence type="ECO:0000256" key="15">
    <source>
        <dbReference type="ARBA" id="ARBA00047995"/>
    </source>
</evidence>
<evidence type="ECO:0000256" key="7">
    <source>
        <dbReference type="ARBA" id="ARBA00022840"/>
    </source>
</evidence>
<feature type="domain" description="AAA+ ATPase" evidence="18">
    <location>
        <begin position="80"/>
        <end position="383"/>
    </location>
</feature>
<evidence type="ECO:0000256" key="9">
    <source>
        <dbReference type="ARBA" id="ARBA00023015"/>
    </source>
</evidence>
<dbReference type="InterPro" id="IPR010339">
    <property type="entry name" value="TIP49_P-loop"/>
</dbReference>
<dbReference type="STRING" id="2282107.A0A286UM22"/>
<evidence type="ECO:0000313" key="19">
    <source>
        <dbReference type="EMBL" id="PAV20643.1"/>
    </source>
</evidence>
<dbReference type="InterPro" id="IPR042487">
    <property type="entry name" value="RuvBL1/2_DNA/RNA_bd_dom"/>
</dbReference>
<keyword evidence="6 16" id="KW-0347">Helicase</keyword>
<dbReference type="EC" id="3.6.4.12" evidence="16"/>
<organism evidence="19 20">
    <name type="scientific">Pyrrhoderma noxium</name>
    <dbReference type="NCBI Taxonomy" id="2282107"/>
    <lineage>
        <taxon>Eukaryota</taxon>
        <taxon>Fungi</taxon>
        <taxon>Dikarya</taxon>
        <taxon>Basidiomycota</taxon>
        <taxon>Agaricomycotina</taxon>
        <taxon>Agaricomycetes</taxon>
        <taxon>Hymenochaetales</taxon>
        <taxon>Hymenochaetaceae</taxon>
        <taxon>Pyrrhoderma</taxon>
    </lineage>
</organism>
<dbReference type="GO" id="GO:0016887">
    <property type="term" value="F:ATP hydrolysis activity"/>
    <property type="evidence" value="ECO:0007669"/>
    <property type="project" value="RHEA"/>
</dbReference>
<reference evidence="19 20" key="1">
    <citation type="journal article" date="2017" name="Mol. Ecol.">
        <title>Comparative and population genomic landscape of Phellinus noxius: A hypervariable fungus causing root rot in trees.</title>
        <authorList>
            <person name="Chung C.L."/>
            <person name="Lee T.J."/>
            <person name="Akiba M."/>
            <person name="Lee H.H."/>
            <person name="Kuo T.H."/>
            <person name="Liu D."/>
            <person name="Ke H.M."/>
            <person name="Yokoi T."/>
            <person name="Roa M.B."/>
            <person name="Lu M.J."/>
            <person name="Chang Y.Y."/>
            <person name="Ann P.J."/>
            <person name="Tsai J.N."/>
            <person name="Chen C.Y."/>
            <person name="Tzean S.S."/>
            <person name="Ota Y."/>
            <person name="Hattori T."/>
            <person name="Sahashi N."/>
            <person name="Liou R.F."/>
            <person name="Kikuchi T."/>
            <person name="Tsai I.J."/>
        </authorList>
    </citation>
    <scope>NUCLEOTIDE SEQUENCE [LARGE SCALE GENOMIC DNA]</scope>
    <source>
        <strain evidence="19 20">FFPRI411160</strain>
    </source>
</reference>
<dbReference type="Gene3D" id="2.40.50.360">
    <property type="entry name" value="RuvB-like helicase, domain II"/>
    <property type="match status" value="1"/>
</dbReference>
<dbReference type="Gene3D" id="1.10.8.60">
    <property type="match status" value="1"/>
</dbReference>
<comment type="caution">
    <text evidence="19">The sequence shown here is derived from an EMBL/GenBank/DDBJ whole genome shotgun (WGS) entry which is preliminary data.</text>
</comment>
<keyword evidence="20" id="KW-1185">Reference proteome</keyword>
<evidence type="ECO:0000256" key="4">
    <source>
        <dbReference type="ARBA" id="ARBA00022763"/>
    </source>
</evidence>
<dbReference type="Proteomes" id="UP000217199">
    <property type="component" value="Unassembled WGS sequence"/>
</dbReference>
<dbReference type="Gene3D" id="3.40.50.300">
    <property type="entry name" value="P-loop containing nucleotide triphosphate hydrolases"/>
    <property type="match status" value="1"/>
</dbReference>
<keyword evidence="7 16" id="KW-0067">ATP-binding</keyword>
<keyword evidence="4 16" id="KW-0227">DNA damage</keyword>
<dbReference type="Pfam" id="PF06068">
    <property type="entry name" value="TIP49"/>
    <property type="match status" value="1"/>
</dbReference>
<evidence type="ECO:0000256" key="3">
    <source>
        <dbReference type="ARBA" id="ARBA00022741"/>
    </source>
</evidence>
<evidence type="ECO:0000256" key="8">
    <source>
        <dbReference type="ARBA" id="ARBA00022853"/>
    </source>
</evidence>
<evidence type="ECO:0000256" key="14">
    <source>
        <dbReference type="ARBA" id="ARBA00025345"/>
    </source>
</evidence>
<dbReference type="InterPro" id="IPR027238">
    <property type="entry name" value="RuvB-like"/>
</dbReference>
<dbReference type="GO" id="GO:0003678">
    <property type="term" value="F:DNA helicase activity"/>
    <property type="evidence" value="ECO:0007669"/>
    <property type="project" value="UniProtKB-EC"/>
</dbReference>
<evidence type="ECO:0000256" key="12">
    <source>
        <dbReference type="ARBA" id="ARBA00023204"/>
    </source>
</evidence>
<dbReference type="InterPro" id="IPR003593">
    <property type="entry name" value="AAA+_ATPase"/>
</dbReference>
<feature type="compositionally biased region" description="Low complexity" evidence="17">
    <location>
        <begin position="24"/>
        <end position="36"/>
    </location>
</feature>
<evidence type="ECO:0000256" key="10">
    <source>
        <dbReference type="ARBA" id="ARBA00023159"/>
    </source>
</evidence>
<proteinExistence type="inferred from homology"/>
<dbReference type="AlphaFoldDB" id="A0A286UM22"/>
<dbReference type="GO" id="GO:0005634">
    <property type="term" value="C:nucleus"/>
    <property type="evidence" value="ECO:0007669"/>
    <property type="project" value="UniProtKB-SubCell"/>
</dbReference>
<dbReference type="OrthoDB" id="10060499at2759"/>
<dbReference type="GO" id="GO:0006281">
    <property type="term" value="P:DNA repair"/>
    <property type="evidence" value="ECO:0007669"/>
    <property type="project" value="UniProtKB-KW"/>
</dbReference>
<dbReference type="GO" id="GO:0006325">
    <property type="term" value="P:chromatin organization"/>
    <property type="evidence" value="ECO:0007669"/>
    <property type="project" value="UniProtKB-KW"/>
</dbReference>
<keyword evidence="13 16" id="KW-0539">Nucleus</keyword>
<dbReference type="FunFam" id="2.40.50.360:FF:000001">
    <property type="entry name" value="RuvB-like helicase"/>
    <property type="match status" value="1"/>
</dbReference>
<evidence type="ECO:0000256" key="1">
    <source>
        <dbReference type="ARBA" id="ARBA00004123"/>
    </source>
</evidence>
<accession>A0A286UM22</accession>
<comment type="catalytic activity">
    <reaction evidence="15 16">
        <text>ATP + H2O = ADP + phosphate + H(+)</text>
        <dbReference type="Rhea" id="RHEA:13065"/>
        <dbReference type="ChEBI" id="CHEBI:15377"/>
        <dbReference type="ChEBI" id="CHEBI:15378"/>
        <dbReference type="ChEBI" id="CHEBI:30616"/>
        <dbReference type="ChEBI" id="CHEBI:43474"/>
        <dbReference type="ChEBI" id="CHEBI:456216"/>
        <dbReference type="EC" id="3.6.4.12"/>
    </reaction>
</comment>
<dbReference type="Pfam" id="PF17856">
    <property type="entry name" value="TIP49_C"/>
    <property type="match status" value="1"/>
</dbReference>
<comment type="similarity">
    <text evidence="2 16">Belongs to the RuvB family.</text>
</comment>
<dbReference type="PANTHER" id="PTHR11093">
    <property type="entry name" value="RUVB-RELATED REPTIN AND PONTIN"/>
    <property type="match status" value="1"/>
</dbReference>
<dbReference type="InParanoid" id="A0A286UM22"/>
<keyword evidence="11 16" id="KW-0804">Transcription</keyword>
<dbReference type="InterPro" id="IPR027417">
    <property type="entry name" value="P-loop_NTPase"/>
</dbReference>
<evidence type="ECO:0000256" key="6">
    <source>
        <dbReference type="ARBA" id="ARBA00022806"/>
    </source>
</evidence>
<dbReference type="EMBL" id="NBII01000003">
    <property type="protein sequence ID" value="PAV20643.1"/>
    <property type="molecule type" value="Genomic_DNA"/>
</dbReference>
<evidence type="ECO:0000256" key="5">
    <source>
        <dbReference type="ARBA" id="ARBA00022801"/>
    </source>
</evidence>
<evidence type="ECO:0000256" key="16">
    <source>
        <dbReference type="RuleBase" id="RU363048"/>
    </source>
</evidence>
<comment type="function">
    <text evidence="14">DNA helicase which participates in several chromatin remodeling complexes, including the SWR1 and the INO80 complexes. The SWR1 complex mediates the ATP-dependent exchange of histone H2A for the H2A variant HZT1 leading to transcriptional regulation of selected genes by chromatin remodeling. The INO80 complex remodels chromatin by shifting nucleosomes and is involved in DNA repair. Also involved in pre-rRNA processing.</text>
</comment>
<comment type="subcellular location">
    <subcellularLocation>
        <location evidence="1 16">Nucleus</location>
    </subcellularLocation>
</comment>
<keyword evidence="9 16" id="KW-0805">Transcription regulation</keyword>
<evidence type="ECO:0000256" key="13">
    <source>
        <dbReference type="ARBA" id="ARBA00023242"/>
    </source>
</evidence>
<keyword evidence="8 16" id="KW-0156">Chromatin regulator</keyword>
<evidence type="ECO:0000259" key="18">
    <source>
        <dbReference type="SMART" id="SM00382"/>
    </source>
</evidence>
<name>A0A286UM22_9AGAM</name>
<keyword evidence="12 16" id="KW-0234">DNA repair</keyword>
<comment type="function">
    <text evidence="16">DNA helicase participates in several chromatin remodeling complexes, including the SWR1 and the INO80 complexes.</text>
</comment>
<keyword evidence="3 16" id="KW-0547">Nucleotide-binding</keyword>
<dbReference type="SMART" id="SM00382">
    <property type="entry name" value="AAA"/>
    <property type="match status" value="1"/>
</dbReference>
<dbReference type="SUPFAM" id="SSF52540">
    <property type="entry name" value="P-loop containing nucleoside triphosphate hydrolases"/>
    <property type="match status" value="1"/>
</dbReference>
<sequence>MKATTSASSSAVPVAHNALPPPSTSSSTRSSRVASHSHIKGLGLTNDGLAAGDAAGFIGQTNAREACGVVVDLIKSRKFSGRALLLAGAPGTGKTALALAISHELGIKVPFCPIVGSEVYSTEVKKTEVLSETFRRAIGLRIKETKEVYEGEVTELTPAEAENPLSGYGKTVSHVIVGLKTVKGTKQLRLDPSIYEAIMKEKIVVGDVIYIEANTGAVKRVGRSDAYASSYDLESETYVPLPKGDVHKRKQLVQDVTLGDLDAANARPQGGQDIMSVMGSLVRSGRTEVTEKLRREVDRVVKGYVDQGVAEVVPGVVFIDEVHMLDVECFTYLNALLESPMSPTVVFATNRGRTTVRGTDDLTAPHGIPVDLLDRCLIVKTDTYNREQIAKVVQLRANVEGLKLGPGVLDRLSSEGEKSSLRYALQLLSPASILAGLAGRPHIEVEDIGETNELFLDAKTSAHMINENGGYDGTTFV</sequence>
<dbReference type="InterPro" id="IPR041048">
    <property type="entry name" value="RuvB-like_C"/>
</dbReference>
<evidence type="ECO:0000256" key="17">
    <source>
        <dbReference type="SAM" id="MobiDB-lite"/>
    </source>
</evidence>